<dbReference type="GO" id="GO:0022857">
    <property type="term" value="F:transmembrane transporter activity"/>
    <property type="evidence" value="ECO:0007669"/>
    <property type="project" value="TreeGrafter"/>
</dbReference>
<dbReference type="EnsemblPlants" id="Bo2g086360.1">
    <property type="protein sequence ID" value="Bo2g086360.1"/>
    <property type="gene ID" value="Bo2g086360"/>
</dbReference>
<keyword evidence="2" id="KW-0762">Sugar transport</keyword>
<evidence type="ECO:0008006" key="7">
    <source>
        <dbReference type="Google" id="ProtNLM"/>
    </source>
</evidence>
<feature type="transmembrane region" description="Helical" evidence="4">
    <location>
        <begin position="143"/>
        <end position="163"/>
    </location>
</feature>
<keyword evidence="4" id="KW-0472">Membrane</keyword>
<dbReference type="HOGENOM" id="CLU_873148_0_0_1"/>
<evidence type="ECO:0000256" key="1">
    <source>
        <dbReference type="ARBA" id="ARBA00010992"/>
    </source>
</evidence>
<dbReference type="PANTHER" id="PTHR48021">
    <property type="match status" value="1"/>
</dbReference>
<dbReference type="Gene3D" id="1.20.1250.20">
    <property type="entry name" value="MFS general substrate transporter like domains"/>
    <property type="match status" value="1"/>
</dbReference>
<dbReference type="Proteomes" id="UP000032141">
    <property type="component" value="Chromosome C2"/>
</dbReference>
<feature type="transmembrane region" description="Helical" evidence="4">
    <location>
        <begin position="108"/>
        <end position="131"/>
    </location>
</feature>
<dbReference type="Gramene" id="Bo2g086360.1">
    <property type="protein sequence ID" value="Bo2g086360.1"/>
    <property type="gene ID" value="Bo2g086360"/>
</dbReference>
<dbReference type="InterPro" id="IPR036259">
    <property type="entry name" value="MFS_trans_sf"/>
</dbReference>
<evidence type="ECO:0000256" key="2">
    <source>
        <dbReference type="ARBA" id="ARBA00022597"/>
    </source>
</evidence>
<keyword evidence="2" id="KW-0813">Transport</keyword>
<reference evidence="5" key="2">
    <citation type="submission" date="2015-03" db="UniProtKB">
        <authorList>
            <consortium name="EnsemblPlants"/>
        </authorList>
    </citation>
    <scope>IDENTIFICATION</scope>
</reference>
<organism evidence="5 6">
    <name type="scientific">Brassica oleracea var. oleracea</name>
    <dbReference type="NCBI Taxonomy" id="109376"/>
    <lineage>
        <taxon>Eukaryota</taxon>
        <taxon>Viridiplantae</taxon>
        <taxon>Streptophyta</taxon>
        <taxon>Embryophyta</taxon>
        <taxon>Tracheophyta</taxon>
        <taxon>Spermatophyta</taxon>
        <taxon>Magnoliopsida</taxon>
        <taxon>eudicotyledons</taxon>
        <taxon>Gunneridae</taxon>
        <taxon>Pentapetalae</taxon>
        <taxon>rosids</taxon>
        <taxon>malvids</taxon>
        <taxon>Brassicales</taxon>
        <taxon>Brassicaceae</taxon>
        <taxon>Brassiceae</taxon>
        <taxon>Brassica</taxon>
    </lineage>
</organism>
<comment type="similarity">
    <text evidence="1">Belongs to the major facilitator superfamily. Sugar transporter (TC 2.A.1.1) family.</text>
</comment>
<evidence type="ECO:0000313" key="6">
    <source>
        <dbReference type="Proteomes" id="UP000032141"/>
    </source>
</evidence>
<dbReference type="SUPFAM" id="SSF103473">
    <property type="entry name" value="MFS general substrate transporter"/>
    <property type="match status" value="1"/>
</dbReference>
<dbReference type="AlphaFoldDB" id="A0A0D3AQV4"/>
<keyword evidence="4" id="KW-1133">Transmembrane helix</keyword>
<dbReference type="eggNOG" id="KOG0254">
    <property type="taxonomic scope" value="Eukaryota"/>
</dbReference>
<reference evidence="5 6" key="1">
    <citation type="journal article" date="2014" name="Genome Biol.">
        <title>Transcriptome and methylome profiling reveals relics of genome dominance in the mesopolyploid Brassica oleracea.</title>
        <authorList>
            <person name="Parkin I.A."/>
            <person name="Koh C."/>
            <person name="Tang H."/>
            <person name="Robinson S.J."/>
            <person name="Kagale S."/>
            <person name="Clarke W.E."/>
            <person name="Town C.D."/>
            <person name="Nixon J."/>
            <person name="Krishnakumar V."/>
            <person name="Bidwell S.L."/>
            <person name="Denoeud F."/>
            <person name="Belcram H."/>
            <person name="Links M.G."/>
            <person name="Just J."/>
            <person name="Clarke C."/>
            <person name="Bender T."/>
            <person name="Huebert T."/>
            <person name="Mason A.S."/>
            <person name="Pires J.C."/>
            <person name="Barker G."/>
            <person name="Moore J."/>
            <person name="Walley P.G."/>
            <person name="Manoli S."/>
            <person name="Batley J."/>
            <person name="Edwards D."/>
            <person name="Nelson M.N."/>
            <person name="Wang X."/>
            <person name="Paterson A.H."/>
            <person name="King G."/>
            <person name="Bancroft I."/>
            <person name="Chalhoub B."/>
            <person name="Sharpe A.G."/>
        </authorList>
    </citation>
    <scope>NUCLEOTIDE SEQUENCE</scope>
    <source>
        <strain evidence="5 6">cv. TO1000</strain>
    </source>
</reference>
<keyword evidence="6" id="KW-1185">Reference proteome</keyword>
<sequence>NFRGNETTEQDVDGEARENSQVLRKVVETKNSRRKTYIIMKMSNTSDGSREVREPLVDKDMAESKPEQPWMVYLSTFVAVCGSCTGYSSPAQAAIRNDLFRTIVEFSLFGSLLTFGAMIGAITSGPIADLVGRKGVRQKKLKVSIRVGFVILYMPILLVDLLYPGDESFFCFLCRRLAIAIFFAKWLWISADWQRVMEWEHSPMWCQSLFFAGGATAEHLAADIGDLVLINCYLKLDVILIRKTRCSQHWTFVGVLPHIESNKEQEENSIKSKSLEAVIKKDLPEISPEAKAKATEAKAIGQDTFTESISRWPLTLIQH</sequence>
<evidence type="ECO:0000313" key="5">
    <source>
        <dbReference type="EnsemblPlants" id="Bo2g086360.1"/>
    </source>
</evidence>
<dbReference type="eggNOG" id="KOG0504">
    <property type="taxonomic scope" value="Eukaryota"/>
</dbReference>
<proteinExistence type="inferred from homology"/>
<dbReference type="GO" id="GO:0016020">
    <property type="term" value="C:membrane"/>
    <property type="evidence" value="ECO:0007669"/>
    <property type="project" value="TreeGrafter"/>
</dbReference>
<dbReference type="InterPro" id="IPR050549">
    <property type="entry name" value="MFS_Trehalose_Transporter"/>
</dbReference>
<keyword evidence="4" id="KW-0812">Transmembrane</keyword>
<feature type="transmembrane region" description="Helical" evidence="4">
    <location>
        <begin position="169"/>
        <end position="188"/>
    </location>
</feature>
<dbReference type="STRING" id="109376.A0A0D3AQV4"/>
<name>A0A0D3AQV4_BRAOL</name>
<evidence type="ECO:0000256" key="3">
    <source>
        <dbReference type="SAM" id="MobiDB-lite"/>
    </source>
</evidence>
<feature type="region of interest" description="Disordered" evidence="3">
    <location>
        <begin position="1"/>
        <end position="20"/>
    </location>
</feature>
<protein>
    <recommendedName>
        <fullName evidence="7">Major facilitator superfamily (MFS) profile domain-containing protein</fullName>
    </recommendedName>
</protein>
<dbReference type="PANTHER" id="PTHR48021:SF13">
    <property type="entry name" value="SUGAR TRANSPORTER ERD6-LIKE 7"/>
    <property type="match status" value="1"/>
</dbReference>
<evidence type="ECO:0000256" key="4">
    <source>
        <dbReference type="SAM" id="Phobius"/>
    </source>
</evidence>
<accession>A0A0D3AQV4</accession>